<evidence type="ECO:0000313" key="3">
    <source>
        <dbReference type="EMBL" id="ACS80242.1"/>
    </source>
</evidence>
<evidence type="ECO:0000313" key="4">
    <source>
        <dbReference type="Proteomes" id="UP000002601"/>
    </source>
</evidence>
<dbReference type="KEGG" id="dsa:Desal_2184"/>
<dbReference type="PANTHER" id="PTHR33755:SF6">
    <property type="entry name" value="PLASMID STABILIZATION SYSTEM PROTEIN"/>
    <property type="match status" value="1"/>
</dbReference>
<sequence length="91" mass="10763">MPRWTKPAQKDLQAQLEYIERENPDIVSRIATQIRKATESLDTFPQLGRDGTVEGTRELVIPKLPFICVYRIKDSHVEIIRFLHERMRMLK</sequence>
<dbReference type="AlphaFoldDB" id="C6BW39"/>
<keyword evidence="2" id="KW-1277">Toxin-antitoxin system</keyword>
<accession>C6BW39</accession>
<gene>
    <name evidence="3" type="ordered locus">Desal_2184</name>
</gene>
<dbReference type="RefSeq" id="WP_015852058.1">
    <property type="nucleotide sequence ID" value="NC_012881.1"/>
</dbReference>
<protein>
    <submittedName>
        <fullName evidence="3">Plasmid stabilization system</fullName>
    </submittedName>
</protein>
<dbReference type="STRING" id="526222.Desal_2184"/>
<dbReference type="HOGENOM" id="CLU_147162_11_2_7"/>
<proteinExistence type="inferred from homology"/>
<comment type="similarity">
    <text evidence="1">Belongs to the RelE toxin family.</text>
</comment>
<name>C6BW39_MARSD</name>
<dbReference type="Gene3D" id="3.30.2310.20">
    <property type="entry name" value="RelE-like"/>
    <property type="match status" value="1"/>
</dbReference>
<dbReference type="Pfam" id="PF05016">
    <property type="entry name" value="ParE_toxin"/>
    <property type="match status" value="1"/>
</dbReference>
<evidence type="ECO:0000256" key="2">
    <source>
        <dbReference type="ARBA" id="ARBA00022649"/>
    </source>
</evidence>
<dbReference type="InterPro" id="IPR035093">
    <property type="entry name" value="RelE/ParE_toxin_dom_sf"/>
</dbReference>
<reference evidence="3 4" key="1">
    <citation type="submission" date="2009-06" db="EMBL/GenBank/DDBJ databases">
        <title>Complete sequence of Desulfovibrio salexigens DSM 2638.</title>
        <authorList>
            <consortium name="US DOE Joint Genome Institute"/>
            <person name="Lucas S."/>
            <person name="Copeland A."/>
            <person name="Lapidus A."/>
            <person name="Glavina del Rio T."/>
            <person name="Tice H."/>
            <person name="Bruce D."/>
            <person name="Goodwin L."/>
            <person name="Pitluck S."/>
            <person name="Munk A.C."/>
            <person name="Brettin T."/>
            <person name="Detter J.C."/>
            <person name="Han C."/>
            <person name="Tapia R."/>
            <person name="Larimer F."/>
            <person name="Land M."/>
            <person name="Hauser L."/>
            <person name="Kyrpides N."/>
            <person name="Anderson I."/>
            <person name="Wall J.D."/>
            <person name="Arkin A.P."/>
            <person name="Dehal P."/>
            <person name="Chivian D."/>
            <person name="Giles B."/>
            <person name="Hazen T.C."/>
        </authorList>
    </citation>
    <scope>NUCLEOTIDE SEQUENCE [LARGE SCALE GENOMIC DNA]</scope>
    <source>
        <strain evidence="4">ATCC 14822 / DSM 2638 / NCIMB 8403 / VKM B-1763</strain>
    </source>
</reference>
<dbReference type="InterPro" id="IPR007712">
    <property type="entry name" value="RelE/ParE_toxin"/>
</dbReference>
<dbReference type="EMBL" id="CP001649">
    <property type="protein sequence ID" value="ACS80242.1"/>
    <property type="molecule type" value="Genomic_DNA"/>
</dbReference>
<dbReference type="OrthoDB" id="9798046at2"/>
<dbReference type="PANTHER" id="PTHR33755">
    <property type="entry name" value="TOXIN PARE1-RELATED"/>
    <property type="match status" value="1"/>
</dbReference>
<dbReference type="InterPro" id="IPR051803">
    <property type="entry name" value="TA_system_RelE-like_toxin"/>
</dbReference>
<organism evidence="3 4">
    <name type="scientific">Maridesulfovibrio salexigens (strain ATCC 14822 / DSM 2638 / NCIMB 8403 / VKM B-1763)</name>
    <name type="common">Desulfovibrio salexigens</name>
    <dbReference type="NCBI Taxonomy" id="526222"/>
    <lineage>
        <taxon>Bacteria</taxon>
        <taxon>Pseudomonadati</taxon>
        <taxon>Thermodesulfobacteriota</taxon>
        <taxon>Desulfovibrionia</taxon>
        <taxon>Desulfovibrionales</taxon>
        <taxon>Desulfovibrionaceae</taxon>
        <taxon>Maridesulfovibrio</taxon>
    </lineage>
</organism>
<dbReference type="NCBIfam" id="TIGR02385">
    <property type="entry name" value="RelE_StbE"/>
    <property type="match status" value="1"/>
</dbReference>
<evidence type="ECO:0000256" key="1">
    <source>
        <dbReference type="ARBA" id="ARBA00006226"/>
    </source>
</evidence>
<keyword evidence="4" id="KW-1185">Reference proteome</keyword>
<dbReference type="Proteomes" id="UP000002601">
    <property type="component" value="Chromosome"/>
</dbReference>
<dbReference type="eggNOG" id="COG3668">
    <property type="taxonomic scope" value="Bacteria"/>
</dbReference>